<evidence type="ECO:0000313" key="1">
    <source>
        <dbReference type="EMBL" id="KXX78315.1"/>
    </source>
</evidence>
<evidence type="ECO:0000313" key="2">
    <source>
        <dbReference type="Proteomes" id="UP000078237"/>
    </source>
</evidence>
<dbReference type="AlphaFoldDB" id="A0A175W417"/>
<comment type="caution">
    <text evidence="1">The sequence shown here is derived from an EMBL/GenBank/DDBJ whole genome shotgun (WGS) entry which is preliminary data.</text>
</comment>
<dbReference type="Proteomes" id="UP000078237">
    <property type="component" value="Unassembled WGS sequence"/>
</dbReference>
<reference evidence="1 2" key="1">
    <citation type="journal article" date="2016" name="Genome Announc.">
        <title>Genome Sequence of Madurella mycetomatis mm55, Isolated from a Human Mycetoma Case in Sudan.</title>
        <authorList>
            <person name="Smit S."/>
            <person name="Derks M.F."/>
            <person name="Bervoets S."/>
            <person name="Fahal A."/>
            <person name="van Leeuwen W."/>
            <person name="van Belkum A."/>
            <person name="van de Sande W.W."/>
        </authorList>
    </citation>
    <scope>NUCLEOTIDE SEQUENCE [LARGE SCALE GENOMIC DNA]</scope>
    <source>
        <strain evidence="2">mm55</strain>
    </source>
</reference>
<accession>A0A175W417</accession>
<dbReference type="VEuPathDB" id="FungiDB:MMYC01_206234"/>
<dbReference type="OrthoDB" id="4555925at2759"/>
<organism evidence="1 2">
    <name type="scientific">Madurella mycetomatis</name>
    <dbReference type="NCBI Taxonomy" id="100816"/>
    <lineage>
        <taxon>Eukaryota</taxon>
        <taxon>Fungi</taxon>
        <taxon>Dikarya</taxon>
        <taxon>Ascomycota</taxon>
        <taxon>Pezizomycotina</taxon>
        <taxon>Sordariomycetes</taxon>
        <taxon>Sordariomycetidae</taxon>
        <taxon>Sordariales</taxon>
        <taxon>Sordariales incertae sedis</taxon>
        <taxon>Madurella</taxon>
    </lineage>
</organism>
<sequence>MTVETAFPALMHVCRESRDFVLKHSRLSFRSSRKARCEEPFRLFRSDLDTVFWNQDLLPYLWGPFHTTSHNLWLSQLRHLAIASSRAFRGPHTTDSIIGHCPELRSLSVVFSDSSDNNWAMSQFVEPEQRHKLRCIHPDRARVMTVLRDAAWCDPEHQITLDGFLMLFCEEVNVHGESISEPYEDCLG</sequence>
<keyword evidence="2" id="KW-1185">Reference proteome</keyword>
<proteinExistence type="predicted"/>
<protein>
    <submittedName>
        <fullName evidence="1">Uncharacterized protein</fullName>
    </submittedName>
</protein>
<gene>
    <name evidence="1" type="ORF">MMYC01_206234</name>
</gene>
<name>A0A175W417_9PEZI</name>
<dbReference type="EMBL" id="LCTW02000125">
    <property type="protein sequence ID" value="KXX78315.1"/>
    <property type="molecule type" value="Genomic_DNA"/>
</dbReference>